<dbReference type="InterPro" id="IPR050136">
    <property type="entry name" value="FA_oxidation_alpha_subunit"/>
</dbReference>
<feature type="binding site" evidence="14">
    <location>
        <position position="430"/>
    </location>
    <ligand>
        <name>NAD(+)</name>
        <dbReference type="ChEBI" id="CHEBI:57540"/>
    </ligand>
</feature>
<proteinExistence type="inferred from homology"/>
<dbReference type="InterPro" id="IPR008927">
    <property type="entry name" value="6-PGluconate_DH-like_C_sf"/>
</dbReference>
<name>A0A089WQ24_9PSED</name>
<feature type="binding site" evidence="14">
    <location>
        <position position="325"/>
    </location>
    <ligand>
        <name>NAD(+)</name>
        <dbReference type="ChEBI" id="CHEBI:57540"/>
    </ligand>
</feature>
<dbReference type="eggNOG" id="COG1250">
    <property type="taxonomic scope" value="Bacteria"/>
</dbReference>
<dbReference type="OrthoDB" id="5389341at2"/>
<reference evidence="17 18" key="1">
    <citation type="submission" date="2014-09" db="EMBL/GenBank/DDBJ databases">
        <authorList>
            <person name="Chan K.-G."/>
        </authorList>
    </citation>
    <scope>NUCLEOTIDE SEQUENCE [LARGE SCALE GENOMIC DNA]</scope>
    <source>
        <strain evidence="17 18">ND07</strain>
    </source>
</reference>
<dbReference type="HAMAP" id="MF_01621">
    <property type="entry name" value="FadB"/>
    <property type="match status" value="1"/>
</dbReference>
<dbReference type="FunFam" id="3.40.50.720:FF:000009">
    <property type="entry name" value="Fatty oxidation complex, alpha subunit"/>
    <property type="match status" value="1"/>
</dbReference>
<evidence type="ECO:0000256" key="6">
    <source>
        <dbReference type="ARBA" id="ARBA00023002"/>
    </source>
</evidence>
<evidence type="ECO:0000256" key="14">
    <source>
        <dbReference type="HAMAP-Rule" id="MF_01621"/>
    </source>
</evidence>
<dbReference type="InterPro" id="IPR018376">
    <property type="entry name" value="Enoyl-CoA_hyd/isom_CS"/>
</dbReference>
<comment type="catalytic activity">
    <reaction evidence="14">
        <text>(3S)-3-hydroxybutanoyl-CoA = (3R)-3-hydroxybutanoyl-CoA</text>
        <dbReference type="Rhea" id="RHEA:21760"/>
        <dbReference type="ChEBI" id="CHEBI:57315"/>
        <dbReference type="ChEBI" id="CHEBI:57316"/>
        <dbReference type="EC" id="5.1.2.3"/>
    </reaction>
</comment>
<dbReference type="UniPathway" id="UPA00659"/>
<comment type="subunit">
    <text evidence="13 14">Heterotetramer of two alpha chains (FadB) and two beta chains (FadA).</text>
</comment>
<evidence type="ECO:0000256" key="2">
    <source>
        <dbReference type="ARBA" id="ARBA00007005"/>
    </source>
</evidence>
<dbReference type="AlphaFoldDB" id="A0A089WQ24"/>
<evidence type="ECO:0000313" key="18">
    <source>
        <dbReference type="Proteomes" id="UP000029493"/>
    </source>
</evidence>
<dbReference type="SUPFAM" id="SSF52096">
    <property type="entry name" value="ClpP/crotonase"/>
    <property type="match status" value="1"/>
</dbReference>
<comment type="catalytic activity">
    <reaction evidence="14">
        <text>a (3S)-3-hydroxyacyl-CoA = a (2E)-enoyl-CoA + H2O</text>
        <dbReference type="Rhea" id="RHEA:16105"/>
        <dbReference type="ChEBI" id="CHEBI:15377"/>
        <dbReference type="ChEBI" id="CHEBI:57318"/>
        <dbReference type="ChEBI" id="CHEBI:58856"/>
        <dbReference type="EC" id="4.2.1.17"/>
    </reaction>
</comment>
<organism evidence="17 18">
    <name type="scientific">Pseudomonas cremoricolorata</name>
    <dbReference type="NCBI Taxonomy" id="157783"/>
    <lineage>
        <taxon>Bacteria</taxon>
        <taxon>Pseudomonadati</taxon>
        <taxon>Pseudomonadota</taxon>
        <taxon>Gammaproteobacteria</taxon>
        <taxon>Pseudomonadales</taxon>
        <taxon>Pseudomonadaceae</taxon>
        <taxon>Pseudomonas</taxon>
    </lineage>
</organism>
<dbReference type="InterPro" id="IPR006176">
    <property type="entry name" value="3-OHacyl-CoA_DH_NAD-bd"/>
</dbReference>
<dbReference type="PANTHER" id="PTHR43612:SF3">
    <property type="entry name" value="TRIFUNCTIONAL ENZYME SUBUNIT ALPHA, MITOCHONDRIAL"/>
    <property type="match status" value="1"/>
</dbReference>
<dbReference type="GO" id="GO:0008692">
    <property type="term" value="F:3-hydroxybutyryl-CoA epimerase activity"/>
    <property type="evidence" value="ECO:0007669"/>
    <property type="project" value="UniProtKB-UniRule"/>
</dbReference>
<evidence type="ECO:0000256" key="9">
    <source>
        <dbReference type="ARBA" id="ARBA00023235"/>
    </source>
</evidence>
<dbReference type="EC" id="5.3.3.8" evidence="14"/>
<evidence type="ECO:0000256" key="11">
    <source>
        <dbReference type="ARBA" id="ARBA00023268"/>
    </source>
</evidence>
<dbReference type="NCBIfam" id="NF008727">
    <property type="entry name" value="PRK11730.1"/>
    <property type="match status" value="1"/>
</dbReference>
<feature type="binding site" evidence="14">
    <location>
        <begin position="401"/>
        <end position="403"/>
    </location>
    <ligand>
        <name>NAD(+)</name>
        <dbReference type="ChEBI" id="CHEBI:57540"/>
    </ligand>
</feature>
<dbReference type="PANTHER" id="PTHR43612">
    <property type="entry name" value="TRIFUNCTIONAL ENZYME SUBUNIT ALPHA"/>
    <property type="match status" value="1"/>
</dbReference>
<keyword evidence="4 14" id="KW-0276">Fatty acid metabolism</keyword>
<keyword evidence="6 14" id="KW-0560">Oxidoreductase</keyword>
<dbReference type="Gene3D" id="1.10.1040.50">
    <property type="match status" value="1"/>
</dbReference>
<dbReference type="InterPro" id="IPR012799">
    <property type="entry name" value="FadB"/>
</dbReference>
<dbReference type="GO" id="GO:0036125">
    <property type="term" value="C:fatty acid beta-oxidation multienzyme complex"/>
    <property type="evidence" value="ECO:0007669"/>
    <property type="project" value="InterPro"/>
</dbReference>
<feature type="binding site" evidence="14">
    <location>
        <position position="297"/>
    </location>
    <ligand>
        <name>substrate</name>
    </ligand>
</feature>
<protein>
    <recommendedName>
        <fullName evidence="14">Fatty acid oxidation complex subunit alpha</fullName>
    </recommendedName>
    <domain>
        <recommendedName>
            <fullName evidence="14">Enoyl-CoA hydratase/Delta(3)-cis-Delta(2)-trans-enoyl-CoA isomerase/3-hydroxybutyryl-CoA epimerase</fullName>
            <ecNumber evidence="14">4.2.1.17</ecNumber>
            <ecNumber evidence="14">5.1.2.3</ecNumber>
            <ecNumber evidence="14">5.3.3.8</ecNumber>
        </recommendedName>
    </domain>
    <domain>
        <recommendedName>
            <fullName evidence="14">3-hydroxyacyl-CoA dehydrogenase</fullName>
            <ecNumber evidence="14">1.1.1.35</ecNumber>
        </recommendedName>
    </domain>
</protein>
<keyword evidence="18" id="KW-1185">Reference proteome</keyword>
<dbReference type="Pfam" id="PF00725">
    <property type="entry name" value="3HCDH"/>
    <property type="match status" value="1"/>
</dbReference>
<dbReference type="InterPro" id="IPR029045">
    <property type="entry name" value="ClpP/crotonase-like_dom_sf"/>
</dbReference>
<feature type="region of interest" description="3-hydroxyacyl-CoA dehydrogenase" evidence="14">
    <location>
        <begin position="312"/>
        <end position="715"/>
    </location>
</feature>
<keyword evidence="11 14" id="KW-0511">Multifunctional enzyme</keyword>
<evidence type="ECO:0000256" key="7">
    <source>
        <dbReference type="ARBA" id="ARBA00023027"/>
    </source>
</evidence>
<dbReference type="KEGG" id="psw:LK03_19995"/>
<dbReference type="GO" id="GO:0016509">
    <property type="term" value="F:long-chain (3S)-3-hydroxyacyl-CoA dehydrogenase (NAD+) activity"/>
    <property type="evidence" value="ECO:0007669"/>
    <property type="project" value="TreeGrafter"/>
</dbReference>
<comment type="catalytic activity">
    <reaction evidence="14">
        <text>a (3Z)-enoyl-CoA = a 4-saturated (2E)-enoyl-CoA</text>
        <dbReference type="Rhea" id="RHEA:45900"/>
        <dbReference type="ChEBI" id="CHEBI:85097"/>
        <dbReference type="ChEBI" id="CHEBI:85489"/>
        <dbReference type="EC" id="5.3.3.8"/>
    </reaction>
</comment>
<dbReference type="InterPro" id="IPR006108">
    <property type="entry name" value="3HC_DH_C"/>
</dbReference>
<gene>
    <name evidence="14 17" type="primary">fadB</name>
    <name evidence="17" type="ORF">LK03_19995</name>
</gene>
<dbReference type="Gene3D" id="3.40.50.720">
    <property type="entry name" value="NAD(P)-binding Rossmann-like Domain"/>
    <property type="match status" value="1"/>
</dbReference>
<evidence type="ECO:0000256" key="1">
    <source>
        <dbReference type="ARBA" id="ARBA00005005"/>
    </source>
</evidence>
<dbReference type="FunFam" id="3.90.226.10:FF:000018">
    <property type="entry name" value="Fatty acid oxidation complex subunit alpha"/>
    <property type="match status" value="1"/>
</dbReference>
<feature type="binding site" evidence="14">
    <location>
        <position position="408"/>
    </location>
    <ligand>
        <name>NAD(+)</name>
        <dbReference type="ChEBI" id="CHEBI:57540"/>
    </ligand>
</feature>
<dbReference type="STRING" id="157783.LK03_19995"/>
<evidence type="ECO:0000256" key="4">
    <source>
        <dbReference type="ARBA" id="ARBA00022832"/>
    </source>
</evidence>
<evidence type="ECO:0000313" key="17">
    <source>
        <dbReference type="EMBL" id="AIR91410.1"/>
    </source>
</evidence>
<feature type="binding site" evidence="14">
    <location>
        <position position="660"/>
    </location>
    <ligand>
        <name>substrate</name>
    </ligand>
</feature>
<sequence>MIYEGKAITVKALESGIVELQFDLKGESVNKFNRLTLEELRQAIEAISADASVKGVIVSSGKDVFIVGADITEFVDNFKLPEAELVAGSLQANRIFSAFEDLAVPTVAAINGIALGGGLEMCLAADYRVMASSAKIGLPEVKLGIYPGFGGTVRLPRLIGPDNAIEWIAAGKENGADDALKVGAVDAVVAPELLQAAALDLAKRAISGELDFKAKRQPKLDKLKLNAIEQMMAFETAKGFVAGQAGPNYPAPVEAIKSIQKAANFGRDKALEVEAAGFAKLAKTSVAESLIGLFLNDQELKRKAKAHDQIARDVQQAAVLGAGIMGGGIAYQSAVKGTPILMKDIREEAIQLGLNEASKLLGNRVEKGRLTPAKMAEALNAIRPVLSYGDFANVDIVVEAVVENPKVKQAVLAEVEGQVKEDTILASNTSTISINLLAQALKRPENFVGMHFFNPVHMMPLVEVIRGEKSSDVAVATTVAYAKKMGKNPIVVNDCPGFLVNRVLFPYFGGFARLVSAGVDFVRIDKVMEKFGWPMGPAYLMDVVGIDTGHHGRDVMADGFPDRMKDERRSAIDALYEAKRLGQKNGKGFYAYETDKRGKPKKVADPSVLDVLKPVIYEHRELSDDDIINWMMIPLCLEVVRCLEDGIVETAAEADMGLVYGIGFPPFRGGALRYIDSVGVAEFVALADRYADLGPLYHPTAKLREMAASGQRFFN</sequence>
<feature type="active site" description="For 3-hydroxyacyl-CoA dehydrogenase activity" evidence="14">
    <location>
        <position position="451"/>
    </location>
</feature>
<dbReference type="eggNOG" id="COG1024">
    <property type="taxonomic scope" value="Bacteria"/>
</dbReference>
<dbReference type="CDD" id="cd06558">
    <property type="entry name" value="crotonase-like"/>
    <property type="match status" value="1"/>
</dbReference>
<evidence type="ECO:0000259" key="15">
    <source>
        <dbReference type="Pfam" id="PF00725"/>
    </source>
</evidence>
<evidence type="ECO:0000256" key="12">
    <source>
        <dbReference type="ARBA" id="ARBA00049556"/>
    </source>
</evidence>
<dbReference type="FunFam" id="1.10.1040.50:FF:000001">
    <property type="entry name" value="Fatty acid oxidation complex subunit alpha"/>
    <property type="match status" value="1"/>
</dbReference>
<evidence type="ECO:0000256" key="13">
    <source>
        <dbReference type="ARBA" id="ARBA00065953"/>
    </source>
</evidence>
<dbReference type="GO" id="GO:0006635">
    <property type="term" value="P:fatty acid beta-oxidation"/>
    <property type="evidence" value="ECO:0007669"/>
    <property type="project" value="UniProtKB-UniRule"/>
</dbReference>
<dbReference type="GO" id="GO:0018812">
    <property type="term" value="F:3-hydroxyacyl-CoA dehydratase activity"/>
    <property type="evidence" value="ECO:0007669"/>
    <property type="project" value="RHEA"/>
</dbReference>
<dbReference type="Pfam" id="PF02737">
    <property type="entry name" value="3HCDH_N"/>
    <property type="match status" value="1"/>
</dbReference>
<dbReference type="GO" id="GO:0004165">
    <property type="term" value="F:delta(3)-delta(2)-enoyl-CoA isomerase activity"/>
    <property type="evidence" value="ECO:0007669"/>
    <property type="project" value="UniProtKB-UniRule"/>
</dbReference>
<dbReference type="EC" id="1.1.1.35" evidence="14"/>
<accession>A0A089WQ24</accession>
<dbReference type="SUPFAM" id="SSF51735">
    <property type="entry name" value="NAD(P)-binding Rossmann-fold domains"/>
    <property type="match status" value="1"/>
</dbReference>
<dbReference type="SUPFAM" id="SSF48179">
    <property type="entry name" value="6-phosphogluconate dehydrogenase C-terminal domain-like"/>
    <property type="match status" value="2"/>
</dbReference>
<dbReference type="Gene3D" id="3.90.226.10">
    <property type="entry name" value="2-enoyl-CoA Hydratase, Chain A, domain 1"/>
    <property type="match status" value="1"/>
</dbReference>
<dbReference type="Pfam" id="PF00378">
    <property type="entry name" value="ECH_1"/>
    <property type="match status" value="1"/>
</dbReference>
<evidence type="ECO:0000259" key="16">
    <source>
        <dbReference type="Pfam" id="PF02737"/>
    </source>
</evidence>
<dbReference type="InterPro" id="IPR036291">
    <property type="entry name" value="NAD(P)-bd_dom_sf"/>
</dbReference>
<dbReference type="NCBIfam" id="TIGR02437">
    <property type="entry name" value="FadB"/>
    <property type="match status" value="1"/>
</dbReference>
<dbReference type="PROSITE" id="PS00166">
    <property type="entry name" value="ENOYL_COA_HYDRATASE"/>
    <property type="match status" value="1"/>
</dbReference>
<feature type="region of interest" description="Enoyl-CoA hydratase/isomerase" evidence="14">
    <location>
        <begin position="1"/>
        <end position="190"/>
    </location>
</feature>
<dbReference type="GO" id="GO:0070403">
    <property type="term" value="F:NAD+ binding"/>
    <property type="evidence" value="ECO:0007669"/>
    <property type="project" value="InterPro"/>
</dbReference>
<feature type="binding site" evidence="14">
    <location>
        <position position="344"/>
    </location>
    <ligand>
        <name>NAD(+)</name>
        <dbReference type="ChEBI" id="CHEBI:57540"/>
    </ligand>
</feature>
<dbReference type="RefSeq" id="WP_038414208.1">
    <property type="nucleotide sequence ID" value="NZ_CP009455.1"/>
</dbReference>
<evidence type="ECO:0000256" key="10">
    <source>
        <dbReference type="ARBA" id="ARBA00023239"/>
    </source>
</evidence>
<feature type="site" description="Important for catalytic activity" evidence="14">
    <location>
        <position position="120"/>
    </location>
</feature>
<comment type="catalytic activity">
    <reaction evidence="14">
        <text>a (3E)-enoyl-CoA = a 4-saturated (2E)-enoyl-CoA</text>
        <dbReference type="Rhea" id="RHEA:45228"/>
        <dbReference type="ChEBI" id="CHEBI:58521"/>
        <dbReference type="ChEBI" id="CHEBI:85097"/>
        <dbReference type="EC" id="5.3.3.8"/>
    </reaction>
</comment>
<keyword evidence="10 14" id="KW-0456">Lyase</keyword>
<comment type="pathway">
    <text evidence="1 14">Lipid metabolism; fatty acid beta-oxidation.</text>
</comment>
<dbReference type="InterPro" id="IPR001753">
    <property type="entry name" value="Enoyl-CoA_hydra/iso"/>
</dbReference>
<evidence type="ECO:0000256" key="5">
    <source>
        <dbReference type="ARBA" id="ARBA00022963"/>
    </source>
</evidence>
<keyword evidence="7 14" id="KW-0520">NAD</keyword>
<comment type="similarity">
    <text evidence="3 14">In the N-terminal section; belongs to the enoyl-CoA hydratase/isomerase family.</text>
</comment>
<comment type="similarity">
    <text evidence="2">In the central section; belongs to the 3-hydroxyacyl-CoA dehydrogenase family.</text>
</comment>
<comment type="catalytic activity">
    <reaction evidence="12 14">
        <text>a (3S)-3-hydroxyacyl-CoA + NAD(+) = a 3-oxoacyl-CoA + NADH + H(+)</text>
        <dbReference type="Rhea" id="RHEA:22432"/>
        <dbReference type="ChEBI" id="CHEBI:15378"/>
        <dbReference type="ChEBI" id="CHEBI:57318"/>
        <dbReference type="ChEBI" id="CHEBI:57540"/>
        <dbReference type="ChEBI" id="CHEBI:57945"/>
        <dbReference type="ChEBI" id="CHEBI:90726"/>
        <dbReference type="EC" id="1.1.1.35"/>
    </reaction>
</comment>
<keyword evidence="8 14" id="KW-0443">Lipid metabolism</keyword>
<comment type="function">
    <text evidence="14">Involved in the aerobic and anaerobic degradation of long-chain fatty acids via beta-oxidation cycle. Catalyzes the formation of 3-oxoacyl-CoA from enoyl-CoA via L-3-hydroxyacyl-CoA. It can also use D-3-hydroxyacyl-CoA and cis-3-enoyl-CoA as substrate.</text>
</comment>
<feature type="binding site" evidence="14">
    <location>
        <position position="454"/>
    </location>
    <ligand>
        <name>NAD(+)</name>
        <dbReference type="ChEBI" id="CHEBI:57540"/>
    </ligand>
</feature>
<dbReference type="EC" id="4.2.1.17" evidence="14"/>
<comment type="similarity">
    <text evidence="14">In the C-terminal section; belongs to the 3-hydroxyacyl-CoA dehydrogenase family.</text>
</comment>
<feature type="domain" description="3-hydroxyacyl-CoA dehydrogenase NAD binding" evidence="16">
    <location>
        <begin position="317"/>
        <end position="495"/>
    </location>
</feature>
<dbReference type="EC" id="5.1.2.3" evidence="14"/>
<dbReference type="InterPro" id="IPR006180">
    <property type="entry name" value="3-OHacyl-CoA_DH_CS"/>
</dbReference>
<feature type="domain" description="3-hydroxyacyl-CoA dehydrogenase C-terminal" evidence="15">
    <location>
        <begin position="497"/>
        <end position="592"/>
    </location>
</feature>
<dbReference type="Proteomes" id="UP000029493">
    <property type="component" value="Chromosome"/>
</dbReference>
<comment type="catalytic activity">
    <reaction evidence="14">
        <text>a 4-saturated-(3S)-3-hydroxyacyl-CoA = a (3E)-enoyl-CoA + H2O</text>
        <dbReference type="Rhea" id="RHEA:20724"/>
        <dbReference type="ChEBI" id="CHEBI:15377"/>
        <dbReference type="ChEBI" id="CHEBI:58521"/>
        <dbReference type="ChEBI" id="CHEBI:137480"/>
        <dbReference type="EC" id="4.2.1.17"/>
    </reaction>
</comment>
<evidence type="ECO:0000256" key="8">
    <source>
        <dbReference type="ARBA" id="ARBA00023098"/>
    </source>
</evidence>
<feature type="site" description="Important for catalytic activity" evidence="14">
    <location>
        <position position="140"/>
    </location>
</feature>
<dbReference type="EMBL" id="CP009455">
    <property type="protein sequence ID" value="AIR91410.1"/>
    <property type="molecule type" value="Genomic_DNA"/>
</dbReference>
<keyword evidence="5 14" id="KW-0442">Lipid degradation</keyword>
<feature type="binding site" evidence="14">
    <location>
        <position position="501"/>
    </location>
    <ligand>
        <name>substrate</name>
    </ligand>
</feature>
<dbReference type="PROSITE" id="PS00067">
    <property type="entry name" value="3HCDH"/>
    <property type="match status" value="1"/>
</dbReference>
<keyword evidence="9 14" id="KW-0413">Isomerase</keyword>
<evidence type="ECO:0000256" key="3">
    <source>
        <dbReference type="ARBA" id="ARBA00008750"/>
    </source>
</evidence>